<reference evidence="5 6" key="1">
    <citation type="journal article" date="2023" name="Sci. Data">
        <title>Genome assembly of the Korean intertidal mud-creeper Batillaria attramentaria.</title>
        <authorList>
            <person name="Patra A.K."/>
            <person name="Ho P.T."/>
            <person name="Jun S."/>
            <person name="Lee S.J."/>
            <person name="Kim Y."/>
            <person name="Won Y.J."/>
        </authorList>
    </citation>
    <scope>NUCLEOTIDE SEQUENCE [LARGE SCALE GENOMIC DNA]</scope>
    <source>
        <strain evidence="5">Wonlab-2016</strain>
    </source>
</reference>
<keyword evidence="2 3" id="KW-0479">Metal-binding</keyword>
<gene>
    <name evidence="5" type="ORF">BaRGS_00014167</name>
</gene>
<comment type="caution">
    <text evidence="5">The sequence shown here is derived from an EMBL/GenBank/DDBJ whole genome shotgun (WGS) entry which is preliminary data.</text>
</comment>
<dbReference type="PRINTS" id="PR00463">
    <property type="entry name" value="EP450I"/>
</dbReference>
<dbReference type="AlphaFoldDB" id="A0ABD0L668"/>
<dbReference type="CDD" id="cd20659">
    <property type="entry name" value="CYP4B_4F-like"/>
    <property type="match status" value="1"/>
</dbReference>
<keyword evidence="4" id="KW-1133">Transmembrane helix</keyword>
<keyword evidence="3" id="KW-0560">Oxidoreductase</keyword>
<comment type="similarity">
    <text evidence="1 3">Belongs to the cytochrome P450 family.</text>
</comment>
<dbReference type="PROSITE" id="PS00086">
    <property type="entry name" value="CYTOCHROME_P450"/>
    <property type="match status" value="1"/>
</dbReference>
<evidence type="ECO:0008006" key="7">
    <source>
        <dbReference type="Google" id="ProtNLM"/>
    </source>
</evidence>
<dbReference type="InterPro" id="IPR017972">
    <property type="entry name" value="Cyt_P450_CS"/>
</dbReference>
<keyword evidence="4" id="KW-0472">Membrane</keyword>
<organism evidence="5 6">
    <name type="scientific">Batillaria attramentaria</name>
    <dbReference type="NCBI Taxonomy" id="370345"/>
    <lineage>
        <taxon>Eukaryota</taxon>
        <taxon>Metazoa</taxon>
        <taxon>Spiralia</taxon>
        <taxon>Lophotrochozoa</taxon>
        <taxon>Mollusca</taxon>
        <taxon>Gastropoda</taxon>
        <taxon>Caenogastropoda</taxon>
        <taxon>Sorbeoconcha</taxon>
        <taxon>Cerithioidea</taxon>
        <taxon>Batillariidae</taxon>
        <taxon>Batillaria</taxon>
    </lineage>
</organism>
<dbReference type="EMBL" id="JACVVK020000082">
    <property type="protein sequence ID" value="KAK7494514.1"/>
    <property type="molecule type" value="Genomic_DNA"/>
</dbReference>
<name>A0ABD0L668_9CAEN</name>
<dbReference type="InterPro" id="IPR002401">
    <property type="entry name" value="Cyt_P450_E_grp-I"/>
</dbReference>
<dbReference type="PANTHER" id="PTHR24291">
    <property type="entry name" value="CYTOCHROME P450 FAMILY 4"/>
    <property type="match status" value="1"/>
</dbReference>
<evidence type="ECO:0000256" key="2">
    <source>
        <dbReference type="PIRSR" id="PIRSR602401-1"/>
    </source>
</evidence>
<accession>A0ABD0L668</accession>
<dbReference type="PRINTS" id="PR00385">
    <property type="entry name" value="P450"/>
</dbReference>
<dbReference type="Proteomes" id="UP001519460">
    <property type="component" value="Unassembled WGS sequence"/>
</dbReference>
<dbReference type="SUPFAM" id="SSF48264">
    <property type="entry name" value="Cytochrome P450"/>
    <property type="match status" value="1"/>
</dbReference>
<keyword evidence="3" id="KW-0503">Monooxygenase</keyword>
<dbReference type="PANTHER" id="PTHR24291:SF201">
    <property type="entry name" value="CYTOCHROME P450, FAMILY 4, SUBFAMILY B, POLYPEPTIDE 7"/>
    <property type="match status" value="1"/>
</dbReference>
<keyword evidence="4" id="KW-0812">Transmembrane</keyword>
<keyword evidence="2 3" id="KW-0349">Heme</keyword>
<evidence type="ECO:0000256" key="1">
    <source>
        <dbReference type="ARBA" id="ARBA00010617"/>
    </source>
</evidence>
<keyword evidence="6" id="KW-1185">Reference proteome</keyword>
<comment type="cofactor">
    <cofactor evidence="2">
        <name>heme</name>
        <dbReference type="ChEBI" id="CHEBI:30413"/>
    </cofactor>
</comment>
<dbReference type="InterPro" id="IPR050196">
    <property type="entry name" value="Cytochrome_P450_Monoox"/>
</dbReference>
<sequence>MVVGFSSMSPLAQAVVVVVVTTVVVQLIRWLLAYRSFLKFFNSLPGETDFSWIWGNLHKVRGRKQSERLEYFKQMSLRHPKMYRFWLGPFTPSISFNHPDSVKQLLKTTEPKPFYYNMALPWLGEGLLIASGSKWARSRRLLTPAFHFDILKPYVAVSNAACDVLVRNIEKYAEDKKIFEMFGVISLCTLDVILQCAMSYKDDIQLKGESHPYVQAVTELTGLWAERGRNWLLYKDFVYNLTKNGRRFREQCDFVHSVAEKVINTRKECLERDGPPQKLYLDFLDILLTAKDDHGQGMTPLDIRNEVDTFLFEGHDTTASAISWTLYSLCEHPEYQERVQAEVDHILEGRDSDNIEWSDLSRLDYLTMVIKEGMRLHCPVPFISRVLTQPMTVEGVTLPVGTLCTINIQHLHHNEDVWPDPWTFRPERFHPDNMKDKDSYAFVPFSAGPRNCIGQHFALNEQKVVLSRLLRRFTFSLDPNHIVSKKPAAVMRTETGMRMMATPRTPTV</sequence>
<feature type="binding site" description="axial binding residue" evidence="2">
    <location>
        <position position="452"/>
    </location>
    <ligand>
        <name>heme</name>
        <dbReference type="ChEBI" id="CHEBI:30413"/>
    </ligand>
    <ligandPart>
        <name>Fe</name>
        <dbReference type="ChEBI" id="CHEBI:18248"/>
    </ligandPart>
</feature>
<evidence type="ECO:0000256" key="4">
    <source>
        <dbReference type="SAM" id="Phobius"/>
    </source>
</evidence>
<feature type="transmembrane region" description="Helical" evidence="4">
    <location>
        <begin position="12"/>
        <end position="32"/>
    </location>
</feature>
<dbReference type="GO" id="GO:0004497">
    <property type="term" value="F:monooxygenase activity"/>
    <property type="evidence" value="ECO:0007669"/>
    <property type="project" value="UniProtKB-KW"/>
</dbReference>
<evidence type="ECO:0000256" key="3">
    <source>
        <dbReference type="RuleBase" id="RU000461"/>
    </source>
</evidence>
<dbReference type="GO" id="GO:0046872">
    <property type="term" value="F:metal ion binding"/>
    <property type="evidence" value="ECO:0007669"/>
    <property type="project" value="UniProtKB-KW"/>
</dbReference>
<evidence type="ECO:0000313" key="5">
    <source>
        <dbReference type="EMBL" id="KAK7494514.1"/>
    </source>
</evidence>
<proteinExistence type="inferred from homology"/>
<evidence type="ECO:0000313" key="6">
    <source>
        <dbReference type="Proteomes" id="UP001519460"/>
    </source>
</evidence>
<dbReference type="InterPro" id="IPR036396">
    <property type="entry name" value="Cyt_P450_sf"/>
</dbReference>
<dbReference type="Pfam" id="PF00067">
    <property type="entry name" value="p450"/>
    <property type="match status" value="1"/>
</dbReference>
<dbReference type="Gene3D" id="1.10.630.10">
    <property type="entry name" value="Cytochrome P450"/>
    <property type="match status" value="1"/>
</dbReference>
<protein>
    <recommendedName>
        <fullName evidence="7">Cytochrome P450</fullName>
    </recommendedName>
</protein>
<keyword evidence="2 3" id="KW-0408">Iron</keyword>
<dbReference type="InterPro" id="IPR001128">
    <property type="entry name" value="Cyt_P450"/>
</dbReference>